<keyword evidence="2" id="KW-0472">Membrane</keyword>
<comment type="caution">
    <text evidence="3">The sequence shown here is derived from an EMBL/GenBank/DDBJ whole genome shotgun (WGS) entry which is preliminary data.</text>
</comment>
<evidence type="ECO:0000313" key="4">
    <source>
        <dbReference type="Proteomes" id="UP000784294"/>
    </source>
</evidence>
<protein>
    <submittedName>
        <fullName evidence="3">Uncharacterized protein</fullName>
    </submittedName>
</protein>
<dbReference type="Proteomes" id="UP000784294">
    <property type="component" value="Unassembled WGS sequence"/>
</dbReference>
<reference evidence="3" key="1">
    <citation type="submission" date="2018-11" db="EMBL/GenBank/DDBJ databases">
        <authorList>
            <consortium name="Pathogen Informatics"/>
        </authorList>
    </citation>
    <scope>NUCLEOTIDE SEQUENCE</scope>
</reference>
<evidence type="ECO:0000313" key="3">
    <source>
        <dbReference type="EMBL" id="VEL11356.1"/>
    </source>
</evidence>
<organism evidence="3 4">
    <name type="scientific">Protopolystoma xenopodis</name>
    <dbReference type="NCBI Taxonomy" id="117903"/>
    <lineage>
        <taxon>Eukaryota</taxon>
        <taxon>Metazoa</taxon>
        <taxon>Spiralia</taxon>
        <taxon>Lophotrochozoa</taxon>
        <taxon>Platyhelminthes</taxon>
        <taxon>Monogenea</taxon>
        <taxon>Polyopisthocotylea</taxon>
        <taxon>Polystomatidea</taxon>
        <taxon>Polystomatidae</taxon>
        <taxon>Protopolystoma</taxon>
    </lineage>
</organism>
<evidence type="ECO:0000256" key="2">
    <source>
        <dbReference type="SAM" id="Phobius"/>
    </source>
</evidence>
<accession>A0A448WGS0</accession>
<keyword evidence="2" id="KW-0812">Transmembrane</keyword>
<dbReference type="OrthoDB" id="2431000at2759"/>
<sequence>MFKSNGGYPGLTVFVELYMHYACMLVCAGFEFDGRHVKVELVRPPFGVTGSLRWIITPQVDGMIETGLPRLVPLPGGCVEVWLEPASSTLHKALSVLLMMLRSRYGLFPFEGHSLVKWTSKGVLRKRPTFWPPCSTIKAVNSMRLCVFFVKVTGHMQVSGIVPTWLPFSFGRQKSSYQMPRYNLACTVVLVTLFACLLRIHILPGLTEDAGANSSSDCNASSLTNNDRLEGSSPDDQMDSACPHLRIMIVLIFTLFSCLLVLLGYLQSSALERLPLLPARSSTSLPGRKDTTRLLFRPGLPTFHAYLQPINRKHPHSQKQQLHYHQQQHRQAGMFSARHIWLRVRFPLTACLADCYPIHLACLFVPFRAGRHTAYNVDAELWPTESDSVGRPLPLTSSSTGSGPGPGPGDSGAEASPTAGTSPVTALALILLLTLLLLVNDYCARLFSLRPILYADAQAISINEDEYDSDHPQLGLRLAQLQLTRTELRRQALQPRYKESSSQSSDSPFASFPSFSFFASSSSSSTFASKPPSSSSFLPLPSSSSQFTPISPSSSTPFPNSAHTLSHTGLPLLPPLPASSPCPSFSQQPTLVPSAYDEASQIPVIEADQKKRPFVTPLHQNLPCLHRFRDNLETSALLADIVVIGWPERFFQLRNGPLYNVSFFVESVLKRAEPSIFPVRNDFPIRTGPFSRFPDKNRCWTDVHLRRRYILFVERPDWAGYCRIMQLPVEYTEAKMRQVRSILRMGCKS</sequence>
<proteinExistence type="predicted"/>
<name>A0A448WGS0_9PLAT</name>
<feature type="compositionally biased region" description="Low complexity" evidence="1">
    <location>
        <begin position="392"/>
        <end position="401"/>
    </location>
</feature>
<feature type="transmembrane region" description="Helical" evidence="2">
    <location>
        <begin position="182"/>
        <end position="202"/>
    </location>
</feature>
<feature type="transmembrane region" description="Helical" evidence="2">
    <location>
        <begin position="424"/>
        <end position="443"/>
    </location>
</feature>
<dbReference type="EMBL" id="CAAALY010011582">
    <property type="protein sequence ID" value="VEL11356.1"/>
    <property type="molecule type" value="Genomic_DNA"/>
</dbReference>
<keyword evidence="2" id="KW-1133">Transmembrane helix</keyword>
<feature type="transmembrane region" description="Helical" evidence="2">
    <location>
        <begin position="245"/>
        <end position="266"/>
    </location>
</feature>
<evidence type="ECO:0000256" key="1">
    <source>
        <dbReference type="SAM" id="MobiDB-lite"/>
    </source>
</evidence>
<dbReference type="AlphaFoldDB" id="A0A448WGS0"/>
<gene>
    <name evidence="3" type="ORF">PXEA_LOCUS4796</name>
</gene>
<keyword evidence="4" id="KW-1185">Reference proteome</keyword>
<feature type="region of interest" description="Disordered" evidence="1">
    <location>
        <begin position="385"/>
        <end position="418"/>
    </location>
</feature>